<protein>
    <submittedName>
        <fullName evidence="3">Glucuronosyltransferase</fullName>
    </submittedName>
</protein>
<dbReference type="AlphaFoldDB" id="A0A0R3PBZ0"/>
<sequence>MYLILLVCFDDKFAGVSKSEELSVRVSLTVIQSEAMILLFLVILTSFTSQQSSAFKMALFVPDLANSQVLFNARVAETLAKGGHDVTMVMISSVVGQNSEDVRIMEGVKGM</sequence>
<dbReference type="Proteomes" id="UP000267027">
    <property type="component" value="Unassembled WGS sequence"/>
</dbReference>
<accession>A0A0R3PBZ0</accession>
<dbReference type="OrthoDB" id="5860458at2759"/>
<reference evidence="1 2" key="2">
    <citation type="submission" date="2018-11" db="EMBL/GenBank/DDBJ databases">
        <authorList>
            <consortium name="Pathogen Informatics"/>
        </authorList>
    </citation>
    <scope>NUCLEOTIDE SEQUENCE [LARGE SCALE GENOMIC DNA]</scope>
    <source>
        <strain evidence="1 2">Costa Rica</strain>
    </source>
</reference>
<name>A0A0R3PBZ0_ANGCS</name>
<evidence type="ECO:0000313" key="3">
    <source>
        <dbReference type="WBParaSite" id="ACOC_0000126401-mRNA-1"/>
    </source>
</evidence>
<reference evidence="3" key="1">
    <citation type="submission" date="2017-02" db="UniProtKB">
        <authorList>
            <consortium name="WormBaseParasite"/>
        </authorList>
    </citation>
    <scope>IDENTIFICATION</scope>
</reference>
<proteinExistence type="predicted"/>
<dbReference type="STRING" id="334426.A0A0R3PBZ0"/>
<evidence type="ECO:0000313" key="1">
    <source>
        <dbReference type="EMBL" id="VDM52850.1"/>
    </source>
</evidence>
<evidence type="ECO:0000313" key="2">
    <source>
        <dbReference type="Proteomes" id="UP000267027"/>
    </source>
</evidence>
<dbReference type="EMBL" id="UYYA01000177">
    <property type="protein sequence ID" value="VDM52850.1"/>
    <property type="molecule type" value="Genomic_DNA"/>
</dbReference>
<dbReference type="WBParaSite" id="ACOC_0000126401-mRNA-1">
    <property type="protein sequence ID" value="ACOC_0000126401-mRNA-1"/>
    <property type="gene ID" value="ACOC_0000126401"/>
</dbReference>
<organism evidence="3">
    <name type="scientific">Angiostrongylus costaricensis</name>
    <name type="common">Nematode worm</name>
    <dbReference type="NCBI Taxonomy" id="334426"/>
    <lineage>
        <taxon>Eukaryota</taxon>
        <taxon>Metazoa</taxon>
        <taxon>Ecdysozoa</taxon>
        <taxon>Nematoda</taxon>
        <taxon>Chromadorea</taxon>
        <taxon>Rhabditida</taxon>
        <taxon>Rhabditina</taxon>
        <taxon>Rhabditomorpha</taxon>
        <taxon>Strongyloidea</taxon>
        <taxon>Metastrongylidae</taxon>
        <taxon>Angiostrongylus</taxon>
    </lineage>
</organism>
<gene>
    <name evidence="1" type="ORF">ACOC_LOCUS1265</name>
</gene>
<keyword evidence="2" id="KW-1185">Reference proteome</keyword>